<dbReference type="PANTHER" id="PTHR24198">
    <property type="entry name" value="ANKYRIN REPEAT AND PROTEIN KINASE DOMAIN-CONTAINING PROTEIN"/>
    <property type="match status" value="1"/>
</dbReference>
<dbReference type="PANTHER" id="PTHR24198:SF165">
    <property type="entry name" value="ANKYRIN REPEAT-CONTAINING PROTEIN-RELATED"/>
    <property type="match status" value="1"/>
</dbReference>
<reference evidence="3" key="1">
    <citation type="submission" date="2020-11" db="EMBL/GenBank/DDBJ databases">
        <authorList>
            <person name="Tran Van P."/>
        </authorList>
    </citation>
    <scope>NUCLEOTIDE SEQUENCE</scope>
</reference>
<gene>
    <name evidence="3" type="ORF">CTOB1V02_LOCUS13854</name>
</gene>
<dbReference type="EMBL" id="OB676206">
    <property type="protein sequence ID" value="CAD7236039.1"/>
    <property type="molecule type" value="Genomic_DNA"/>
</dbReference>
<evidence type="ECO:0000313" key="3">
    <source>
        <dbReference type="EMBL" id="CAD7236039.1"/>
    </source>
</evidence>
<protein>
    <submittedName>
        <fullName evidence="3">Uncharacterized protein</fullName>
    </submittedName>
</protein>
<dbReference type="Gene3D" id="1.25.40.20">
    <property type="entry name" value="Ankyrin repeat-containing domain"/>
    <property type="match status" value="3"/>
</dbReference>
<dbReference type="InterPro" id="IPR036770">
    <property type="entry name" value="Ankyrin_rpt-contain_sf"/>
</dbReference>
<name>A0A7R8ZT65_9CRUS</name>
<dbReference type="OrthoDB" id="19174at2759"/>
<proteinExistence type="predicted"/>
<evidence type="ECO:0000256" key="2">
    <source>
        <dbReference type="ARBA" id="ARBA00023043"/>
    </source>
</evidence>
<dbReference type="InterPro" id="IPR002110">
    <property type="entry name" value="Ankyrin_rpt"/>
</dbReference>
<organism evidence="3">
    <name type="scientific">Cyprideis torosa</name>
    <dbReference type="NCBI Taxonomy" id="163714"/>
    <lineage>
        <taxon>Eukaryota</taxon>
        <taxon>Metazoa</taxon>
        <taxon>Ecdysozoa</taxon>
        <taxon>Arthropoda</taxon>
        <taxon>Crustacea</taxon>
        <taxon>Oligostraca</taxon>
        <taxon>Ostracoda</taxon>
        <taxon>Podocopa</taxon>
        <taxon>Podocopida</taxon>
        <taxon>Cytherocopina</taxon>
        <taxon>Cytheroidea</taxon>
        <taxon>Cytherideidae</taxon>
        <taxon>Cyprideis</taxon>
    </lineage>
</organism>
<dbReference type="Pfam" id="PF13637">
    <property type="entry name" value="Ank_4"/>
    <property type="match status" value="1"/>
</dbReference>
<dbReference type="PROSITE" id="PS50088">
    <property type="entry name" value="ANK_REPEAT"/>
    <property type="match status" value="1"/>
</dbReference>
<dbReference type="Pfam" id="PF12796">
    <property type="entry name" value="Ank_2"/>
    <property type="match status" value="3"/>
</dbReference>
<feature type="non-terminal residue" evidence="3">
    <location>
        <position position="592"/>
    </location>
</feature>
<dbReference type="AlphaFoldDB" id="A0A7R8ZT65"/>
<accession>A0A7R8ZT65</accession>
<sequence length="592" mass="66050">MVDLWSAIAGRRYDDAIALIRGGADGRWAHEVWRETALHLAAKRAHSHMVDLLLRNGAEVDAQDRWKRTPLLRAIERESSPSEEEDRLRCAEFLLQAGANVRHCDDDGNNALHYASESRFLSIAQHLLTVDASLCLVKNSQGNTAITLQQAAEWGHPAIISILLQHGVQVDKADGWKRTPLLRAIGWGSPPSEEEDRLQCVKILLHDGANVRHCDGDGNNALHYATESRYPSIVKHLLTVDPSLCLVKNSLREAALTLQQAAEWGLPNSISLLLQHGALVYAQDRWKRTPLLQAIGWRSSPSEEEDRLRCVEVLLQAKANVRHCDQDGKNALHYATENRYLSIAQHLETVDPSLGLMNAAEKVDFEKVSLLLQKGAQVNAEDGWKRTPLLWAIGWKSSPSEEEDRLRCVEVLLQAGADIRHCDEDGDNALHYAVKSRFLSIVQHLIIVDRSLLDVKNKKGKTPSDLAEGNIKAHIEKVEGLLDRDDALWYAVSDGDFSALVPALIEHLKPIDGPNPEGKLPYEITGDEKLKSLLCPHNNENHRYKRVGYIAAGSFGQVDKVQHKVSEKLFARKLIKNDGNFMSGSGEVRARE</sequence>
<dbReference type="PROSITE" id="PS50297">
    <property type="entry name" value="ANK_REP_REGION"/>
    <property type="match status" value="1"/>
</dbReference>
<evidence type="ECO:0000256" key="1">
    <source>
        <dbReference type="ARBA" id="ARBA00022737"/>
    </source>
</evidence>
<dbReference type="SUPFAM" id="SSF48403">
    <property type="entry name" value="Ankyrin repeat"/>
    <property type="match status" value="3"/>
</dbReference>
<keyword evidence="1" id="KW-0677">Repeat</keyword>
<keyword evidence="2" id="KW-0040">ANK repeat</keyword>
<dbReference type="SMART" id="SM00248">
    <property type="entry name" value="ANK"/>
    <property type="match status" value="12"/>
</dbReference>